<accession>A0ACB8T784</accession>
<dbReference type="EMBL" id="MU277199">
    <property type="protein sequence ID" value="KAI0064382.1"/>
    <property type="molecule type" value="Genomic_DNA"/>
</dbReference>
<gene>
    <name evidence="1" type="ORF">BV25DRAFT_315663</name>
</gene>
<comment type="caution">
    <text evidence="1">The sequence shown here is derived from an EMBL/GenBank/DDBJ whole genome shotgun (WGS) entry which is preliminary data.</text>
</comment>
<sequence>MLVPRTTLLPPRIIGITSRLAAARSHRPSQRSPPPNPTETTRAATRTPSQALLIRLPTPLHPRTPRRRATTSRTRPRHPALSVRPCTQPRGRSQGEPRPLRPVPIAILGHSSSLEMDRTGTTLPMGRWRPRGALGPNTSSRGSWSHPRPRAMYKGAGRMLVALRAWSRRMGITSDSSRRPCASPRALVSGVSEAREVSSGGGPSK</sequence>
<keyword evidence="2" id="KW-1185">Reference proteome</keyword>
<proteinExistence type="predicted"/>
<name>A0ACB8T784_9AGAM</name>
<reference evidence="1" key="1">
    <citation type="submission" date="2021-03" db="EMBL/GenBank/DDBJ databases">
        <authorList>
            <consortium name="DOE Joint Genome Institute"/>
            <person name="Ahrendt S."/>
            <person name="Looney B.P."/>
            <person name="Miyauchi S."/>
            <person name="Morin E."/>
            <person name="Drula E."/>
            <person name="Courty P.E."/>
            <person name="Chicoki N."/>
            <person name="Fauchery L."/>
            <person name="Kohler A."/>
            <person name="Kuo A."/>
            <person name="Labutti K."/>
            <person name="Pangilinan J."/>
            <person name="Lipzen A."/>
            <person name="Riley R."/>
            <person name="Andreopoulos W."/>
            <person name="He G."/>
            <person name="Johnson J."/>
            <person name="Barry K.W."/>
            <person name="Grigoriev I.V."/>
            <person name="Nagy L."/>
            <person name="Hibbett D."/>
            <person name="Henrissat B."/>
            <person name="Matheny P.B."/>
            <person name="Labbe J."/>
            <person name="Martin F."/>
        </authorList>
    </citation>
    <scope>NUCLEOTIDE SEQUENCE</scope>
    <source>
        <strain evidence="1">HHB10654</strain>
    </source>
</reference>
<evidence type="ECO:0000313" key="1">
    <source>
        <dbReference type="EMBL" id="KAI0064382.1"/>
    </source>
</evidence>
<reference evidence="1" key="2">
    <citation type="journal article" date="2022" name="New Phytol.">
        <title>Evolutionary transition to the ectomycorrhizal habit in the genomes of a hyperdiverse lineage of mushroom-forming fungi.</title>
        <authorList>
            <person name="Looney B."/>
            <person name="Miyauchi S."/>
            <person name="Morin E."/>
            <person name="Drula E."/>
            <person name="Courty P.E."/>
            <person name="Kohler A."/>
            <person name="Kuo A."/>
            <person name="LaButti K."/>
            <person name="Pangilinan J."/>
            <person name="Lipzen A."/>
            <person name="Riley R."/>
            <person name="Andreopoulos W."/>
            <person name="He G."/>
            <person name="Johnson J."/>
            <person name="Nolan M."/>
            <person name="Tritt A."/>
            <person name="Barry K.W."/>
            <person name="Grigoriev I.V."/>
            <person name="Nagy L.G."/>
            <person name="Hibbett D."/>
            <person name="Henrissat B."/>
            <person name="Matheny P.B."/>
            <person name="Labbe J."/>
            <person name="Martin F.M."/>
        </authorList>
    </citation>
    <scope>NUCLEOTIDE SEQUENCE</scope>
    <source>
        <strain evidence="1">HHB10654</strain>
    </source>
</reference>
<organism evidence="1 2">
    <name type="scientific">Artomyces pyxidatus</name>
    <dbReference type="NCBI Taxonomy" id="48021"/>
    <lineage>
        <taxon>Eukaryota</taxon>
        <taxon>Fungi</taxon>
        <taxon>Dikarya</taxon>
        <taxon>Basidiomycota</taxon>
        <taxon>Agaricomycotina</taxon>
        <taxon>Agaricomycetes</taxon>
        <taxon>Russulales</taxon>
        <taxon>Auriscalpiaceae</taxon>
        <taxon>Artomyces</taxon>
    </lineage>
</organism>
<evidence type="ECO:0000313" key="2">
    <source>
        <dbReference type="Proteomes" id="UP000814140"/>
    </source>
</evidence>
<protein>
    <submittedName>
        <fullName evidence="1">Uncharacterized protein</fullName>
    </submittedName>
</protein>
<dbReference type="Proteomes" id="UP000814140">
    <property type="component" value="Unassembled WGS sequence"/>
</dbReference>